<dbReference type="GO" id="GO:0052689">
    <property type="term" value="F:carboxylic ester hydrolase activity"/>
    <property type="evidence" value="ECO:0007669"/>
    <property type="project" value="InterPro"/>
</dbReference>
<dbReference type="Pfam" id="PF12697">
    <property type="entry name" value="Abhydrolase_6"/>
    <property type="match status" value="1"/>
</dbReference>
<proteinExistence type="predicted"/>
<sequence length="261" mass="28590">MPTSSPTAAWSAAAHPELTQSERPVGVLLLHGFTGSPASIRPWAEFLATRGYAVDVPLLPGHGTRWQDLNRTTWREWYDEAERGLDRLLVDNHRVVVGGLSMGAALALMLAAKRGPDVAGVISVNVSVDNRDWRRHLLPVLRRVTKSFPGIVDDIKKPGQTELGYDRLPLDASASLLDFYRALQPLLPQVTQPLLILCSSEDHVADPGSHRAVLESVSSIDVIEKVLPDSYHVATLDNDAPTIFEESVAFVHATTHAQHPE</sequence>
<keyword evidence="5" id="KW-0378">Hydrolase</keyword>
<accession>A0A4Q4ZEM5</accession>
<protein>
    <submittedName>
        <fullName evidence="5">Alpha/beta fold hydrolase</fullName>
    </submittedName>
</protein>
<feature type="active site" description="Charge relay system" evidence="1">
    <location>
        <position position="232"/>
    </location>
</feature>
<gene>
    <name evidence="5" type="ORF">EKO23_11815</name>
</gene>
<feature type="binding site" evidence="2">
    <location>
        <position position="102"/>
    </location>
    <ligand>
        <name>substrate</name>
    </ligand>
</feature>
<dbReference type="OrthoDB" id="9786110at2"/>
<dbReference type="PIRSF" id="PIRSF017388">
    <property type="entry name" value="Esterase_lipase"/>
    <property type="match status" value="1"/>
</dbReference>
<name>A0A4Q4ZEM5_9ACTN</name>
<dbReference type="Gene3D" id="3.40.50.1820">
    <property type="entry name" value="alpha/beta hydrolase"/>
    <property type="match status" value="1"/>
</dbReference>
<evidence type="ECO:0000313" key="6">
    <source>
        <dbReference type="Proteomes" id="UP000295198"/>
    </source>
</evidence>
<evidence type="ECO:0000313" key="5">
    <source>
        <dbReference type="EMBL" id="RYP85684.1"/>
    </source>
</evidence>
<feature type="domain" description="AB hydrolase-1" evidence="4">
    <location>
        <begin position="27"/>
        <end position="238"/>
    </location>
</feature>
<dbReference type="GO" id="GO:0016020">
    <property type="term" value="C:membrane"/>
    <property type="evidence" value="ECO:0007669"/>
    <property type="project" value="TreeGrafter"/>
</dbReference>
<keyword evidence="6" id="KW-1185">Reference proteome</keyword>
<organism evidence="5 6">
    <name type="scientific">Nocardioides guangzhouensis</name>
    <dbReference type="NCBI Taxonomy" id="2497878"/>
    <lineage>
        <taxon>Bacteria</taxon>
        <taxon>Bacillati</taxon>
        <taxon>Actinomycetota</taxon>
        <taxon>Actinomycetes</taxon>
        <taxon>Propionibacteriales</taxon>
        <taxon>Nocardioidaceae</taxon>
        <taxon>Nocardioides</taxon>
    </lineage>
</organism>
<dbReference type="InterPro" id="IPR012354">
    <property type="entry name" value="Esterase_lipase"/>
</dbReference>
<reference evidence="5 6" key="1">
    <citation type="submission" date="2019-01" db="EMBL/GenBank/DDBJ databases">
        <title>Nocardioides guangzhouensis sp. nov., an actinobacterium isolated from soil.</title>
        <authorList>
            <person name="Fu Y."/>
            <person name="Cai Y."/>
            <person name="Lin Z."/>
            <person name="Chen P."/>
        </authorList>
    </citation>
    <scope>NUCLEOTIDE SEQUENCE [LARGE SCALE GENOMIC DNA]</scope>
    <source>
        <strain evidence="5 6">130</strain>
    </source>
</reference>
<evidence type="ECO:0000259" key="4">
    <source>
        <dbReference type="Pfam" id="PF12697"/>
    </source>
</evidence>
<feature type="active site" description="Charge relay system" evidence="1">
    <location>
        <position position="202"/>
    </location>
</feature>
<dbReference type="EMBL" id="SDKM01000015">
    <property type="protein sequence ID" value="RYP85684.1"/>
    <property type="molecule type" value="Genomic_DNA"/>
</dbReference>
<comment type="caution">
    <text evidence="5">The sequence shown here is derived from an EMBL/GenBank/DDBJ whole genome shotgun (WGS) entry which is preliminary data.</text>
</comment>
<dbReference type="InterPro" id="IPR050266">
    <property type="entry name" value="AB_hydrolase_sf"/>
</dbReference>
<dbReference type="PANTHER" id="PTHR43798:SF33">
    <property type="entry name" value="HYDROLASE, PUTATIVE (AFU_ORTHOLOGUE AFUA_2G14860)-RELATED"/>
    <property type="match status" value="1"/>
</dbReference>
<dbReference type="AlphaFoldDB" id="A0A4Q4ZEM5"/>
<feature type="site" description="Important for substrate specificity" evidence="3">
    <location>
        <position position="151"/>
    </location>
</feature>
<feature type="binding site" evidence="2">
    <location>
        <position position="33"/>
    </location>
    <ligand>
        <name>substrate</name>
    </ligand>
</feature>
<dbReference type="InterPro" id="IPR000073">
    <property type="entry name" value="AB_hydrolase_1"/>
</dbReference>
<dbReference type="SUPFAM" id="SSF53474">
    <property type="entry name" value="alpha/beta-Hydrolases"/>
    <property type="match status" value="1"/>
</dbReference>
<evidence type="ECO:0000256" key="1">
    <source>
        <dbReference type="PIRSR" id="PIRSR017388-1"/>
    </source>
</evidence>
<evidence type="ECO:0000256" key="3">
    <source>
        <dbReference type="PIRSR" id="PIRSR017388-3"/>
    </source>
</evidence>
<evidence type="ECO:0000256" key="2">
    <source>
        <dbReference type="PIRSR" id="PIRSR017388-2"/>
    </source>
</evidence>
<dbReference type="Proteomes" id="UP000295198">
    <property type="component" value="Unassembled WGS sequence"/>
</dbReference>
<dbReference type="RefSeq" id="WP_134717474.1">
    <property type="nucleotide sequence ID" value="NZ_SDKM01000015.1"/>
</dbReference>
<dbReference type="InterPro" id="IPR029058">
    <property type="entry name" value="AB_hydrolase_fold"/>
</dbReference>
<dbReference type="PANTHER" id="PTHR43798">
    <property type="entry name" value="MONOACYLGLYCEROL LIPASE"/>
    <property type="match status" value="1"/>
</dbReference>
<feature type="active site" description="Nucleophile" evidence="1">
    <location>
        <position position="101"/>
    </location>
</feature>